<dbReference type="GO" id="GO:0005886">
    <property type="term" value="C:plasma membrane"/>
    <property type="evidence" value="ECO:0007669"/>
    <property type="project" value="TreeGrafter"/>
</dbReference>
<sequence length="186" mass="20416">MLKKVIIATVLAIVITTGFMYGYIEWYGRNLEPQRADVIIVLGAAVWKNGPSPALLERISLAEDLYHEGYAPAIITTGGTGAWNPTPEGTVARLTLIARGIPAGVVHEEINSHSTRDNLVEAQKIMLRYGWKRAIIVTHDYHLLRATTEAQRLGIEASGAGVHKTAMFRPPLVLREVIANLVRTVV</sequence>
<dbReference type="PANTHER" id="PTHR30336:SF20">
    <property type="entry name" value="DUF218 DOMAIN-CONTAINING PROTEIN"/>
    <property type="match status" value="1"/>
</dbReference>
<protein>
    <recommendedName>
        <fullName evidence="2">DUF218 domain-containing protein</fullName>
    </recommendedName>
</protein>
<reference evidence="3 4" key="1">
    <citation type="submission" date="2019-11" db="EMBL/GenBank/DDBJ databases">
        <title>Genome sequence of Moorella glycerini DSM11254.</title>
        <authorList>
            <person name="Poehlein A."/>
            <person name="Boeer T."/>
            <person name="Daniel R."/>
        </authorList>
    </citation>
    <scope>NUCLEOTIDE SEQUENCE [LARGE SCALE GENOMIC DNA]</scope>
    <source>
        <strain evidence="3 4">DSM 11254</strain>
    </source>
</reference>
<dbReference type="AlphaFoldDB" id="A0A6I5ZTX0"/>
<dbReference type="EMBL" id="CP046244">
    <property type="protein sequence ID" value="QGP92977.1"/>
    <property type="molecule type" value="Genomic_DNA"/>
</dbReference>
<accession>A0A6I5ZTX0</accession>
<dbReference type="Proteomes" id="UP000425916">
    <property type="component" value="Chromosome"/>
</dbReference>
<evidence type="ECO:0000259" key="2">
    <source>
        <dbReference type="Pfam" id="PF02698"/>
    </source>
</evidence>
<keyword evidence="1" id="KW-1133">Transmembrane helix</keyword>
<keyword evidence="4" id="KW-1185">Reference proteome</keyword>
<evidence type="ECO:0000256" key="1">
    <source>
        <dbReference type="SAM" id="Phobius"/>
    </source>
</evidence>
<evidence type="ECO:0000313" key="3">
    <source>
        <dbReference type="EMBL" id="QGP92977.1"/>
    </source>
</evidence>
<dbReference type="InterPro" id="IPR003848">
    <property type="entry name" value="DUF218"/>
</dbReference>
<dbReference type="Pfam" id="PF02698">
    <property type="entry name" value="DUF218"/>
    <property type="match status" value="1"/>
</dbReference>
<dbReference type="RefSeq" id="WP_156274077.1">
    <property type="nucleotide sequence ID" value="NZ_CP046244.1"/>
</dbReference>
<feature type="domain" description="DUF218" evidence="2">
    <location>
        <begin position="37"/>
        <end position="178"/>
    </location>
</feature>
<dbReference type="InterPro" id="IPR014729">
    <property type="entry name" value="Rossmann-like_a/b/a_fold"/>
</dbReference>
<gene>
    <name evidence="3" type="ORF">MGLY_23700</name>
</gene>
<dbReference type="Gene3D" id="3.40.50.620">
    <property type="entry name" value="HUPs"/>
    <property type="match status" value="1"/>
</dbReference>
<keyword evidence="1" id="KW-0472">Membrane</keyword>
<dbReference type="PANTHER" id="PTHR30336">
    <property type="entry name" value="INNER MEMBRANE PROTEIN, PROBABLE PERMEASE"/>
    <property type="match status" value="1"/>
</dbReference>
<feature type="transmembrane region" description="Helical" evidence="1">
    <location>
        <begin position="6"/>
        <end position="24"/>
    </location>
</feature>
<dbReference type="InterPro" id="IPR051599">
    <property type="entry name" value="Cell_Envelope_Assoc"/>
</dbReference>
<dbReference type="OrthoDB" id="9782395at2"/>
<name>A0A6I5ZTX0_9FIRM</name>
<evidence type="ECO:0000313" key="4">
    <source>
        <dbReference type="Proteomes" id="UP000425916"/>
    </source>
</evidence>
<organism evidence="3 4">
    <name type="scientific">Neomoorella glycerini</name>
    <dbReference type="NCBI Taxonomy" id="55779"/>
    <lineage>
        <taxon>Bacteria</taxon>
        <taxon>Bacillati</taxon>
        <taxon>Bacillota</taxon>
        <taxon>Clostridia</taxon>
        <taxon>Neomoorellales</taxon>
        <taxon>Neomoorellaceae</taxon>
        <taxon>Neomoorella</taxon>
    </lineage>
</organism>
<dbReference type="CDD" id="cd06259">
    <property type="entry name" value="YdcF-like"/>
    <property type="match status" value="1"/>
</dbReference>
<proteinExistence type="predicted"/>
<keyword evidence="1" id="KW-0812">Transmembrane</keyword>